<name>A0AA86PQF6_9EUKA</name>
<dbReference type="SUPFAM" id="SSF52075">
    <property type="entry name" value="Outer arm dynein light chain 1"/>
    <property type="match status" value="1"/>
</dbReference>
<comment type="caution">
    <text evidence="1">The sequence shown here is derived from an EMBL/GenBank/DDBJ whole genome shotgun (WGS) entry which is preliminary data.</text>
</comment>
<sequence length="450" mass="53243">MITEHLQFTYVNQPIVLGNYINNLQILSIYHNTYKQFEVDFSFLNESEPNTSVVTLLITNYTVKDSKPLSKLKALQNLIIEKYIVNDFDFLVDLNLKSLFIYENPLIFKDKRNILSQLGLRQLTLNGCEFKEVHILSELTQLRELSLQNNGLKNSDFIDYRFKLLQMLDVSYNELNSLDNLISVSPSLFELNASHNKIGKLFYRYSADEDINTNIEILDLSFNKLFDINELKFFLNLKELSLESNKLGEKRVKVLKELQIQKLNTTNIQCRTINYINPDTLTNIIITNYQTHFDATKLFQCKNLIRCSISSNFIYNYQIKHLEIQQQDEEINSFTYQQQLIYNKPTLPSYDEGKYYNFLHQSSVREFLCYLKDRTPDPHLQQFRELLPQVNFVIAECQKHVGFKTRQQKQEIYYRYHNVDQIFQRKKSCNEKLAQKLKLSIKQLDILGLE</sequence>
<evidence type="ECO:0000313" key="2">
    <source>
        <dbReference type="EMBL" id="CAL6090598.1"/>
    </source>
</evidence>
<organism evidence="1">
    <name type="scientific">Hexamita inflata</name>
    <dbReference type="NCBI Taxonomy" id="28002"/>
    <lineage>
        <taxon>Eukaryota</taxon>
        <taxon>Metamonada</taxon>
        <taxon>Diplomonadida</taxon>
        <taxon>Hexamitidae</taxon>
        <taxon>Hexamitinae</taxon>
        <taxon>Hexamita</taxon>
    </lineage>
</organism>
<evidence type="ECO:0000313" key="1">
    <source>
        <dbReference type="EMBL" id="CAI9942831.1"/>
    </source>
</evidence>
<gene>
    <name evidence="1" type="ORF">HINF_LOCUS30476</name>
    <name evidence="2" type="ORF">HINF_LOCUS65386</name>
</gene>
<reference evidence="2 3" key="2">
    <citation type="submission" date="2024-07" db="EMBL/GenBank/DDBJ databases">
        <authorList>
            <person name="Akdeniz Z."/>
        </authorList>
    </citation>
    <scope>NUCLEOTIDE SEQUENCE [LARGE SCALE GENOMIC DNA]</scope>
</reference>
<dbReference type="PROSITE" id="PS51450">
    <property type="entry name" value="LRR"/>
    <property type="match status" value="2"/>
</dbReference>
<dbReference type="Gene3D" id="3.80.10.10">
    <property type="entry name" value="Ribonuclease Inhibitor"/>
    <property type="match status" value="1"/>
</dbReference>
<evidence type="ECO:0008006" key="4">
    <source>
        <dbReference type="Google" id="ProtNLM"/>
    </source>
</evidence>
<dbReference type="InterPro" id="IPR001611">
    <property type="entry name" value="Leu-rich_rpt"/>
</dbReference>
<protein>
    <recommendedName>
        <fullName evidence="4">Chaoptin</fullName>
    </recommendedName>
</protein>
<dbReference type="EMBL" id="CAXDID020000429">
    <property type="protein sequence ID" value="CAL6090598.1"/>
    <property type="molecule type" value="Genomic_DNA"/>
</dbReference>
<evidence type="ECO:0000313" key="3">
    <source>
        <dbReference type="Proteomes" id="UP001642409"/>
    </source>
</evidence>
<reference evidence="1" key="1">
    <citation type="submission" date="2023-06" db="EMBL/GenBank/DDBJ databases">
        <authorList>
            <person name="Kurt Z."/>
        </authorList>
    </citation>
    <scope>NUCLEOTIDE SEQUENCE</scope>
</reference>
<dbReference type="Proteomes" id="UP001642409">
    <property type="component" value="Unassembled WGS sequence"/>
</dbReference>
<proteinExistence type="predicted"/>
<dbReference type="SUPFAM" id="SSF52058">
    <property type="entry name" value="L domain-like"/>
    <property type="match status" value="1"/>
</dbReference>
<dbReference type="EMBL" id="CATOUU010000708">
    <property type="protein sequence ID" value="CAI9942831.1"/>
    <property type="molecule type" value="Genomic_DNA"/>
</dbReference>
<dbReference type="InterPro" id="IPR032675">
    <property type="entry name" value="LRR_dom_sf"/>
</dbReference>
<dbReference type="AlphaFoldDB" id="A0AA86PQF6"/>
<keyword evidence="3" id="KW-1185">Reference proteome</keyword>
<accession>A0AA86PQF6</accession>